<evidence type="ECO:0000256" key="9">
    <source>
        <dbReference type="ARBA" id="ARBA00056975"/>
    </source>
</evidence>
<dbReference type="OrthoDB" id="293868at2759"/>
<dbReference type="InterPro" id="IPR018247">
    <property type="entry name" value="EF_Hand_1_Ca_BS"/>
</dbReference>
<comment type="subunit">
    <text evidence="10">Interacts with PCSK6 (immature form including the propeptide); probably involved in the maturation and the secretion of PCSK6.</text>
</comment>
<keyword evidence="7" id="KW-0325">Glycoprotein</keyword>
<organism evidence="14 15">
    <name type="scientific">Frankliniella occidentalis</name>
    <name type="common">Western flower thrips</name>
    <name type="synonym">Euthrips occidentalis</name>
    <dbReference type="NCBI Taxonomy" id="133901"/>
    <lineage>
        <taxon>Eukaryota</taxon>
        <taxon>Metazoa</taxon>
        <taxon>Ecdysozoa</taxon>
        <taxon>Arthropoda</taxon>
        <taxon>Hexapoda</taxon>
        <taxon>Insecta</taxon>
        <taxon>Pterygota</taxon>
        <taxon>Neoptera</taxon>
        <taxon>Paraneoptera</taxon>
        <taxon>Thysanoptera</taxon>
        <taxon>Terebrantia</taxon>
        <taxon>Thripoidea</taxon>
        <taxon>Thripidae</taxon>
        <taxon>Frankliniella</taxon>
    </lineage>
</organism>
<dbReference type="KEGG" id="foc:113217511"/>
<dbReference type="GeneID" id="113217511"/>
<comment type="subcellular location">
    <subcellularLocation>
        <location evidence="1">Endoplasmic reticulum lumen</location>
    </subcellularLocation>
</comment>
<feature type="domain" description="EF-hand" evidence="13">
    <location>
        <begin position="81"/>
        <end position="116"/>
    </location>
</feature>
<dbReference type="Proteomes" id="UP000504606">
    <property type="component" value="Unplaced"/>
</dbReference>
<evidence type="ECO:0000256" key="11">
    <source>
        <dbReference type="ARBA" id="ARBA00072696"/>
    </source>
</evidence>
<evidence type="ECO:0000256" key="6">
    <source>
        <dbReference type="ARBA" id="ARBA00022837"/>
    </source>
</evidence>
<dbReference type="RefSeq" id="XP_026293223.1">
    <property type="nucleotide sequence ID" value="XM_026437438.2"/>
</dbReference>
<keyword evidence="5" id="KW-0256">Endoplasmic reticulum</keyword>
<gene>
    <name evidence="15" type="primary">LOC113217511</name>
</gene>
<evidence type="ECO:0000256" key="4">
    <source>
        <dbReference type="ARBA" id="ARBA00022737"/>
    </source>
</evidence>
<dbReference type="FunFam" id="1.10.238.10:FF:000104">
    <property type="entry name" value="calumenin isoform X1"/>
    <property type="match status" value="1"/>
</dbReference>
<keyword evidence="8" id="KW-0143">Chaperone</keyword>
<keyword evidence="6" id="KW-0106">Calcium</keyword>
<dbReference type="Gene3D" id="1.10.238.10">
    <property type="entry name" value="EF-hand"/>
    <property type="match status" value="3"/>
</dbReference>
<keyword evidence="4" id="KW-0677">Repeat</keyword>
<evidence type="ECO:0000256" key="12">
    <source>
        <dbReference type="SAM" id="SignalP"/>
    </source>
</evidence>
<comment type="function">
    <text evidence="9">Probable molecular chaperone assisting protein biosynthesis and transport in the endoplasmic reticulum. Required for the proper biosynthesis and transport of pulmonary surfactant-associated protein A/SP-A, pulmonary surfactant-associated protein D/SP-D and the lipid transporter ABCA3. By regulating both the proper expression and the degradation through the endoplasmic reticulum-associated protein degradation pathway of these proteins plays a crucial role in pulmonary surfactant homeostasis. Has an anti-fibrotic activity by negatively regulating the secretion of type I and type III collagens. This calcium-binding protein also transiently associates with immature PCSK6 and regulates its secretion.</text>
</comment>
<reference evidence="15" key="1">
    <citation type="submission" date="2025-08" db="UniProtKB">
        <authorList>
            <consortium name="RefSeq"/>
        </authorList>
    </citation>
    <scope>IDENTIFICATION</scope>
    <source>
        <tissue evidence="15">Whole organism</tissue>
    </source>
</reference>
<evidence type="ECO:0000313" key="14">
    <source>
        <dbReference type="Proteomes" id="UP000504606"/>
    </source>
</evidence>
<evidence type="ECO:0000256" key="10">
    <source>
        <dbReference type="ARBA" id="ARBA00063143"/>
    </source>
</evidence>
<keyword evidence="14" id="KW-1185">Reference proteome</keyword>
<evidence type="ECO:0000259" key="13">
    <source>
        <dbReference type="PROSITE" id="PS50222"/>
    </source>
</evidence>
<evidence type="ECO:0000313" key="15">
    <source>
        <dbReference type="RefSeq" id="XP_026293223.1"/>
    </source>
</evidence>
<dbReference type="GO" id="GO:0005788">
    <property type="term" value="C:endoplasmic reticulum lumen"/>
    <property type="evidence" value="ECO:0007669"/>
    <property type="project" value="UniProtKB-SubCell"/>
</dbReference>
<dbReference type="PANTHER" id="PTHR10827:SF95">
    <property type="entry name" value="LD34388P"/>
    <property type="match status" value="1"/>
</dbReference>
<evidence type="ECO:0000256" key="3">
    <source>
        <dbReference type="ARBA" id="ARBA00022729"/>
    </source>
</evidence>
<evidence type="ECO:0000256" key="7">
    <source>
        <dbReference type="ARBA" id="ARBA00023180"/>
    </source>
</evidence>
<dbReference type="SMART" id="SM00054">
    <property type="entry name" value="EFh"/>
    <property type="match status" value="4"/>
</dbReference>
<keyword evidence="3 12" id="KW-0732">Signal</keyword>
<dbReference type="AlphaFoldDB" id="A0A6J1TIX3"/>
<dbReference type="SUPFAM" id="SSF47473">
    <property type="entry name" value="EF-hand"/>
    <property type="match status" value="2"/>
</dbReference>
<feature type="chain" id="PRO_5026777463" description="Reticulocalbin-3" evidence="12">
    <location>
        <begin position="20"/>
        <end position="328"/>
    </location>
</feature>
<feature type="domain" description="EF-hand" evidence="13">
    <location>
        <begin position="201"/>
        <end position="236"/>
    </location>
</feature>
<dbReference type="GO" id="GO:0005509">
    <property type="term" value="F:calcium ion binding"/>
    <property type="evidence" value="ECO:0007669"/>
    <property type="project" value="InterPro"/>
</dbReference>
<dbReference type="GO" id="GO:0015031">
    <property type="term" value="P:protein transport"/>
    <property type="evidence" value="ECO:0007669"/>
    <property type="project" value="UniProtKB-ARBA"/>
</dbReference>
<dbReference type="InterPro" id="IPR011992">
    <property type="entry name" value="EF-hand-dom_pair"/>
</dbReference>
<dbReference type="PROSITE" id="PS00018">
    <property type="entry name" value="EF_HAND_1"/>
    <property type="match status" value="6"/>
</dbReference>
<evidence type="ECO:0000256" key="5">
    <source>
        <dbReference type="ARBA" id="ARBA00022824"/>
    </source>
</evidence>
<name>A0A6J1TIX3_FRAOC</name>
<dbReference type="InterPro" id="IPR002048">
    <property type="entry name" value="EF_hand_dom"/>
</dbReference>
<feature type="domain" description="EF-hand" evidence="13">
    <location>
        <begin position="275"/>
        <end position="310"/>
    </location>
</feature>
<evidence type="ECO:0000256" key="8">
    <source>
        <dbReference type="ARBA" id="ARBA00023186"/>
    </source>
</evidence>
<evidence type="ECO:0000256" key="2">
    <source>
        <dbReference type="ARBA" id="ARBA00022723"/>
    </source>
</evidence>
<sequence>MGRADLFCVLIALCIFSHSFDGLDAASAHIHSHEREADGALLPEEHNRIHREHQSHSEFDHEAILGSAKEAEEFDNLSPEESKRRLGILLTKMDVNGDKHIDRSELHAWIMRSFKMLSEEEAGDRFEDADEDNNGFVTWLEYAKNSFGEDTDFSDDHLEGAHEKLMKNEKVMFEAADSNKDGKLDRLEFLVFQFPEENPAMHPHVLAQTLEEKDKDSDGFINFEEFLDRKEGDSPEKEYLIVQEQKFNGEFDKDGDGRLNSAEILSWITPNNDDIAKDEVDHLFASADDDHDDMLSFEEILEHHDVFVGSEATDYGDHLQNMHLFDEL</sequence>
<feature type="signal peptide" evidence="12">
    <location>
        <begin position="1"/>
        <end position="19"/>
    </location>
</feature>
<dbReference type="PANTHER" id="PTHR10827">
    <property type="entry name" value="RETICULOCALBIN"/>
    <property type="match status" value="1"/>
</dbReference>
<accession>A0A6J1TIX3</accession>
<dbReference type="PROSITE" id="PS50222">
    <property type="entry name" value="EF_HAND_2"/>
    <property type="match status" value="4"/>
</dbReference>
<protein>
    <recommendedName>
        <fullName evidence="11">Reticulocalbin-3</fullName>
    </recommendedName>
</protein>
<evidence type="ECO:0000256" key="1">
    <source>
        <dbReference type="ARBA" id="ARBA00004319"/>
    </source>
</evidence>
<dbReference type="Pfam" id="PF13499">
    <property type="entry name" value="EF-hand_7"/>
    <property type="match status" value="2"/>
</dbReference>
<keyword evidence="2" id="KW-0479">Metal-binding</keyword>
<feature type="domain" description="EF-hand" evidence="13">
    <location>
        <begin position="250"/>
        <end position="274"/>
    </location>
</feature>
<proteinExistence type="predicted"/>